<dbReference type="EMBL" id="CALOZG010000085">
    <property type="protein sequence ID" value="CAH4037036.1"/>
    <property type="molecule type" value="Genomic_DNA"/>
</dbReference>
<keyword evidence="2" id="KW-1185">Reference proteome</keyword>
<reference evidence="1" key="1">
    <citation type="submission" date="2022-05" db="EMBL/GenBank/DDBJ databases">
        <authorList>
            <person name="Okamura Y."/>
        </authorList>
    </citation>
    <scope>NUCLEOTIDE SEQUENCE</scope>
</reference>
<accession>A0A9P0TRA5</accession>
<evidence type="ECO:0000313" key="2">
    <source>
        <dbReference type="Proteomes" id="UP001152562"/>
    </source>
</evidence>
<dbReference type="Proteomes" id="UP001152562">
    <property type="component" value="Unassembled WGS sequence"/>
</dbReference>
<comment type="caution">
    <text evidence="1">The sequence shown here is derived from an EMBL/GenBank/DDBJ whole genome shotgun (WGS) entry which is preliminary data.</text>
</comment>
<evidence type="ECO:0000313" key="1">
    <source>
        <dbReference type="EMBL" id="CAH4037036.1"/>
    </source>
</evidence>
<proteinExistence type="predicted"/>
<protein>
    <submittedName>
        <fullName evidence="1">Uncharacterized protein</fullName>
    </submittedName>
</protein>
<dbReference type="AlphaFoldDB" id="A0A9P0TRA5"/>
<name>A0A9P0TRA5_PIEBR</name>
<sequence>MTNIAKKKKKFDDAEDKMITKFMQRMDERMTKDKISNESEPEYNFELSLKSIHPDYKMDAKMGFEKIQAYFQVSYKLSRSRIFNKSRATPK</sequence>
<gene>
    <name evidence="1" type="ORF">PIBRA_LOCUS12770</name>
</gene>
<organism evidence="1 2">
    <name type="scientific">Pieris brassicae</name>
    <name type="common">White butterfly</name>
    <name type="synonym">Large white butterfly</name>
    <dbReference type="NCBI Taxonomy" id="7116"/>
    <lineage>
        <taxon>Eukaryota</taxon>
        <taxon>Metazoa</taxon>
        <taxon>Ecdysozoa</taxon>
        <taxon>Arthropoda</taxon>
        <taxon>Hexapoda</taxon>
        <taxon>Insecta</taxon>
        <taxon>Pterygota</taxon>
        <taxon>Neoptera</taxon>
        <taxon>Endopterygota</taxon>
        <taxon>Lepidoptera</taxon>
        <taxon>Glossata</taxon>
        <taxon>Ditrysia</taxon>
        <taxon>Papilionoidea</taxon>
        <taxon>Pieridae</taxon>
        <taxon>Pierinae</taxon>
        <taxon>Pieris</taxon>
    </lineage>
</organism>